<sequence length="40" mass="4365">MVAIIVDEILVHRDDETVTPYGVIDHGGVFFAAYTKGISD</sequence>
<comment type="caution">
    <text evidence="1">The sequence shown here is derived from an EMBL/GenBank/DDBJ whole genome shotgun (WGS) entry which is preliminary data.</text>
</comment>
<name>E6PX93_9ZZZZ</name>
<protein>
    <submittedName>
        <fullName evidence="1">Uncharacterized protein</fullName>
    </submittedName>
</protein>
<evidence type="ECO:0000313" key="1">
    <source>
        <dbReference type="EMBL" id="CBH99552.1"/>
    </source>
</evidence>
<organism evidence="1">
    <name type="scientific">mine drainage metagenome</name>
    <dbReference type="NCBI Taxonomy" id="410659"/>
    <lineage>
        <taxon>unclassified sequences</taxon>
        <taxon>metagenomes</taxon>
        <taxon>ecological metagenomes</taxon>
    </lineage>
</organism>
<accession>E6PX93</accession>
<reference evidence="1" key="1">
    <citation type="submission" date="2009-10" db="EMBL/GenBank/DDBJ databases">
        <title>Diversity of trophic interactions inside an arsenic-rich microbial ecosystem.</title>
        <authorList>
            <person name="Bertin P.N."/>
            <person name="Heinrich-Salmeron A."/>
            <person name="Pelletier E."/>
            <person name="Goulhen-Chollet F."/>
            <person name="Arsene-Ploetze F."/>
            <person name="Gallien S."/>
            <person name="Calteau A."/>
            <person name="Vallenet D."/>
            <person name="Casiot C."/>
            <person name="Chane-Woon-Ming B."/>
            <person name="Giloteaux L."/>
            <person name="Barakat M."/>
            <person name="Bonnefoy V."/>
            <person name="Bruneel O."/>
            <person name="Chandler M."/>
            <person name="Cleiss J."/>
            <person name="Duran R."/>
            <person name="Elbaz-Poulichet F."/>
            <person name="Fonknechten N."/>
            <person name="Lauga B."/>
            <person name="Mornico D."/>
            <person name="Ortet P."/>
            <person name="Schaeffer C."/>
            <person name="Siguier P."/>
            <person name="Alexander Thil Smith A."/>
            <person name="Van Dorsselaer A."/>
            <person name="Weissenbach J."/>
            <person name="Medigue C."/>
            <person name="Le Paslier D."/>
        </authorList>
    </citation>
    <scope>NUCLEOTIDE SEQUENCE</scope>
</reference>
<dbReference type="AlphaFoldDB" id="E6PX93"/>
<gene>
    <name evidence="1" type="ORF">CARN3_0484</name>
</gene>
<proteinExistence type="predicted"/>
<dbReference type="EMBL" id="CABN01000027">
    <property type="protein sequence ID" value="CBH99552.1"/>
    <property type="molecule type" value="Genomic_DNA"/>
</dbReference>